<evidence type="ECO:0000313" key="1">
    <source>
        <dbReference type="EMBL" id="QDF18310.1"/>
    </source>
</evidence>
<keyword evidence="2" id="KW-1185">Reference proteome</keyword>
<proteinExistence type="predicted"/>
<sequence>MTVYPRCNSCGELVHPVFDWCDHQQNYLCDGCLAALESSHD</sequence>
<protein>
    <submittedName>
        <fullName evidence="1">Uncharacterized protein</fullName>
    </submittedName>
</protein>
<dbReference type="RefSeq" id="YP_009846111.1">
    <property type="nucleotide sequence ID" value="NC_048768.1"/>
</dbReference>
<gene>
    <name evidence="1" type="primary">96</name>
    <name evidence="1" type="ORF">SEA_CHELMS_96</name>
</gene>
<dbReference type="GeneID" id="55616477"/>
<dbReference type="EMBL" id="MK801733">
    <property type="protein sequence ID" value="QDF18310.1"/>
    <property type="molecule type" value="Genomic_DNA"/>
</dbReference>
<dbReference type="Proteomes" id="UP000315166">
    <property type="component" value="Segment"/>
</dbReference>
<name>A0A4Y6EHU4_9CAUD</name>
<reference evidence="1 2" key="1">
    <citation type="submission" date="2019-04" db="EMBL/GenBank/DDBJ databases">
        <authorList>
            <person name="Ahlbrecht B.C."/>
            <person name="Almail A."/>
            <person name="Blakestad S.M."/>
            <person name="Calhoun C.D."/>
            <person name="Chesley E."/>
            <person name="Craven C.R."/>
            <person name="Hoagland S.Z."/>
            <person name="Jost S.L."/>
            <person name="Manz Z.R."/>
            <person name="Pena P.B."/>
            <person name="Pfenning K.J."/>
            <person name="Postl L.C."/>
            <person name="Ramsey E.P."/>
            <person name="Roberts C.A."/>
            <person name="Sevcik K.M."/>
            <person name="Whitman F.C."/>
            <person name="Chia C.P."/>
            <person name="McKinney A.L."/>
            <person name="Tolsma S."/>
            <person name="Ward R.E."/>
            <person name="Garlena R.A."/>
            <person name="Russell D.A."/>
            <person name="Pope W.H."/>
            <person name="Jacobs-Sera D."/>
            <person name="Hatfull G.F."/>
        </authorList>
    </citation>
    <scope>NUCLEOTIDE SEQUENCE [LARGE SCALE GENOMIC DNA]</scope>
</reference>
<evidence type="ECO:0000313" key="2">
    <source>
        <dbReference type="Proteomes" id="UP000315166"/>
    </source>
</evidence>
<accession>A0A4Y6EHU4</accession>
<dbReference type="KEGG" id="vg:55616477"/>
<organism evidence="1 2">
    <name type="scientific">Gordonia phage Chelms</name>
    <dbReference type="NCBI Taxonomy" id="2588132"/>
    <lineage>
        <taxon>Viruses</taxon>
        <taxon>Duplodnaviria</taxon>
        <taxon>Heunggongvirae</taxon>
        <taxon>Uroviricota</taxon>
        <taxon>Caudoviricetes</taxon>
        <taxon>Montyvirus</taxon>
        <taxon>Montyvirus chelms</taxon>
    </lineage>
</organism>